<evidence type="ECO:0000313" key="2">
    <source>
        <dbReference type="EMBL" id="SMX53887.1"/>
    </source>
</evidence>
<feature type="transmembrane region" description="Helical" evidence="1">
    <location>
        <begin position="228"/>
        <end position="250"/>
    </location>
</feature>
<accession>A0A1Y6K4W0</accession>
<dbReference type="OrthoDB" id="9973468at2"/>
<organism evidence="2 3">
    <name type="scientific">Candidatus Brevifilum fermentans</name>
    <dbReference type="NCBI Taxonomy" id="1986204"/>
    <lineage>
        <taxon>Bacteria</taxon>
        <taxon>Bacillati</taxon>
        <taxon>Chloroflexota</taxon>
        <taxon>Anaerolineae</taxon>
        <taxon>Anaerolineales</taxon>
        <taxon>Anaerolineaceae</taxon>
        <taxon>Candidatus Brevifilum</taxon>
    </lineage>
</organism>
<evidence type="ECO:0000256" key="1">
    <source>
        <dbReference type="SAM" id="Phobius"/>
    </source>
</evidence>
<keyword evidence="1" id="KW-1133">Transmembrane helix</keyword>
<name>A0A1Y6K4W0_9CHLR</name>
<proteinExistence type="predicted"/>
<dbReference type="EMBL" id="LT859958">
    <property type="protein sequence ID" value="SMX53887.1"/>
    <property type="molecule type" value="Genomic_DNA"/>
</dbReference>
<feature type="transmembrane region" description="Helical" evidence="1">
    <location>
        <begin position="204"/>
        <end position="222"/>
    </location>
</feature>
<keyword evidence="3" id="KW-1185">Reference proteome</keyword>
<reference evidence="3" key="1">
    <citation type="submission" date="2017-05" db="EMBL/GenBank/DDBJ databases">
        <authorList>
            <person name="Kirkegaard R."/>
            <person name="Mcilroy J S."/>
        </authorList>
    </citation>
    <scope>NUCLEOTIDE SEQUENCE [LARGE SCALE GENOMIC DNA]</scope>
</reference>
<sequence length="258" mass="28569">MKRNNQYLLVIGLLVYILGMVASLMFNVLVLWANLEGQSFWGYPEALSFDSSLTAEARLGRLTCPMIITPGEVGHLELKVRNPNNYPIEAWISAHISKPGETEGMIRELTSVPLEPGKSSKLSWQVSSENVINRPIVQARVFLRLTKAHPPARTKHCGIFVVDLWGMSANTITLLALVGGHILQVGGILMWANGLQFSRNRNHTARNLLIALSILSLLMTISSLYHSWVLSMVEFLLILVFLFTTVGYSIGMPGKPSS</sequence>
<keyword evidence="1" id="KW-0812">Transmembrane</keyword>
<dbReference type="KEGG" id="abat:CFX1CAM_0822"/>
<feature type="transmembrane region" description="Helical" evidence="1">
    <location>
        <begin position="172"/>
        <end position="192"/>
    </location>
</feature>
<keyword evidence="1" id="KW-0472">Membrane</keyword>
<evidence type="ECO:0000313" key="3">
    <source>
        <dbReference type="Proteomes" id="UP000195514"/>
    </source>
</evidence>
<gene>
    <name evidence="2" type="ORF">CFX1CAM_0822</name>
</gene>
<feature type="transmembrane region" description="Helical" evidence="1">
    <location>
        <begin position="7"/>
        <end position="33"/>
    </location>
</feature>
<dbReference type="AlphaFoldDB" id="A0A1Y6K4W0"/>
<dbReference type="RefSeq" id="WP_087861795.1">
    <property type="nucleotide sequence ID" value="NZ_LT859958.1"/>
</dbReference>
<dbReference type="Proteomes" id="UP000195514">
    <property type="component" value="Chromosome I"/>
</dbReference>
<protein>
    <submittedName>
        <fullName evidence="2">Uncharacterized protein</fullName>
    </submittedName>
</protein>